<sequence>MMRYLSESEAAKSRSTTDIAKTLPASVQGYCYYAENTKGKSIGGIYIEVCQIRRFYDVIAESLAKSRDELVEDDLNSVSDEMIEEYLSIPFQPKFEGAKQRTVSEAERSRRINALYNYCEYLILEGILSRNLITKPESKRKKGRVIKNSSEVKFTGTAKVKTTVDGKYSLIKEKYGNKPNEYHYCIRDEKSGLFFLDDKGEKLVIKSYSDARNYVKKLY</sequence>
<dbReference type="RefSeq" id="WP_151621934.1">
    <property type="nucleotide sequence ID" value="NZ_CP043028.1"/>
</dbReference>
<dbReference type="Proteomes" id="UP000327030">
    <property type="component" value="Chromosome 1"/>
</dbReference>
<dbReference type="EMBL" id="CP043028">
    <property type="protein sequence ID" value="QFJ53389.1"/>
    <property type="molecule type" value="Genomic_DNA"/>
</dbReference>
<dbReference type="OrthoDB" id="2053224at2"/>
<name>A0A5P6VLE0_PSEXY</name>
<reference evidence="2" key="1">
    <citation type="journal article" date="2018" name="Nat. Biotechnol.">
        <title>Cultivation and sequencing of rumen microbiome members from the Hungate1000 Collection.</title>
        <authorList>
            <consortium name="Hungate1000 project collaborators"/>
            <person name="Seshadri R."/>
            <person name="Leahy S.C."/>
            <person name="Attwood G.T."/>
            <person name="Teh K.H."/>
            <person name="Lambie S.C."/>
            <person name="Cookson A.L."/>
            <person name="Eloe-Fadrosh E.A."/>
            <person name="Pavlopoulos G.A."/>
            <person name="Hadjithomas M."/>
            <person name="Varghese N.J."/>
            <person name="Paez-Espino D."/>
            <person name="Perry R."/>
            <person name="Henderson G."/>
            <person name="Creevey C.J."/>
            <person name="Terrapon N."/>
            <person name="Lapebie P."/>
            <person name="Drula E."/>
            <person name="Lombard V."/>
            <person name="Rubin E."/>
            <person name="Kyrpides N.C."/>
            <person name="Henrissat B."/>
            <person name="Woyke T."/>
            <person name="Ivanova N.N."/>
            <person name="Kelly W.J."/>
        </authorList>
    </citation>
    <scope>NUCLEOTIDE SEQUENCE</scope>
    <source>
        <strain evidence="2">MA3014</strain>
    </source>
</reference>
<dbReference type="KEGG" id="pxv:FXF36_00535"/>
<dbReference type="EMBL" id="CP043028">
    <property type="protein sequence ID" value="QFJ53466.1"/>
    <property type="molecule type" value="Genomic_DNA"/>
</dbReference>
<protein>
    <submittedName>
        <fullName evidence="2">Uncharacterized protein</fullName>
    </submittedName>
</protein>
<evidence type="ECO:0000313" key="2">
    <source>
        <dbReference type="EMBL" id="QFJ53466.1"/>
    </source>
</evidence>
<evidence type="ECO:0000313" key="3">
    <source>
        <dbReference type="Proteomes" id="UP000327030"/>
    </source>
</evidence>
<gene>
    <name evidence="1" type="ORF">FXF36_00125</name>
    <name evidence="2" type="ORF">FXF36_00535</name>
</gene>
<organism evidence="2 3">
    <name type="scientific">Pseudobutyrivibrio xylanivorans</name>
    <dbReference type="NCBI Taxonomy" id="185007"/>
    <lineage>
        <taxon>Bacteria</taxon>
        <taxon>Bacillati</taxon>
        <taxon>Bacillota</taxon>
        <taxon>Clostridia</taxon>
        <taxon>Lachnospirales</taxon>
        <taxon>Lachnospiraceae</taxon>
        <taxon>Pseudobutyrivibrio</taxon>
    </lineage>
</organism>
<dbReference type="KEGG" id="pxv:FXF36_00125"/>
<proteinExistence type="predicted"/>
<reference evidence="2" key="2">
    <citation type="journal article" date="2019" name="Appl. Environ. Microbiol.">
        <title>Comparative Genomics of Rumen Butyrivibrio spp. Uncovers a Continuum of Polysaccharide-Degrading Capabilities.</title>
        <authorList>
            <person name="Palevich N."/>
            <person name="Kelly W.J."/>
            <person name="Leahy S.C."/>
            <person name="Denman S."/>
            <person name="Altermann E."/>
            <person name="Rakonjac J."/>
            <person name="Attwood G.T."/>
        </authorList>
    </citation>
    <scope>NUCLEOTIDE SEQUENCE</scope>
    <source>
        <strain evidence="2">MA3014</strain>
    </source>
</reference>
<accession>A0A5P6VLE0</accession>
<evidence type="ECO:0000313" key="1">
    <source>
        <dbReference type="EMBL" id="QFJ53389.1"/>
    </source>
</evidence>
<reference evidence="3" key="3">
    <citation type="submission" date="2019-08" db="EMBL/GenBank/DDBJ databases">
        <title>Complete Genome Sequence of the Polysaccharide-Degrading Rumen Bacterium Pseudobutyrivibrio xylanivorans MA3014.</title>
        <authorList>
            <person name="Palevich N."/>
            <person name="Maclean P.H."/>
            <person name="Kelly W.J."/>
            <person name="Leahy S.C."/>
            <person name="Rakonjac J."/>
            <person name="Attwood G.T."/>
        </authorList>
    </citation>
    <scope>NUCLEOTIDE SEQUENCE [LARGE SCALE GENOMIC DNA]</scope>
    <source>
        <strain evidence="3">MA3014</strain>
    </source>
</reference>
<dbReference type="AlphaFoldDB" id="A0A5P6VLE0"/>
<reference evidence="2" key="4">
    <citation type="journal article" date="2020" name="Genome Biol. Evol.">
        <title>Complete Genome Sequence of the Polysaccharide-Degrading Rumen Bacterium Pseudobutyrivibrio xylanivorans MA3014 Reveals an Incomplete Glycolytic Pathway.</title>
        <authorList>
            <person name="Palevich N."/>
            <person name="Maclean P.H."/>
            <person name="Kelly W.J."/>
            <person name="Leahy S.C."/>
            <person name="Rakonjac J."/>
            <person name="Attwood G.T."/>
        </authorList>
    </citation>
    <scope>NUCLEOTIDE SEQUENCE</scope>
    <source>
        <strain evidence="2">MA3014</strain>
    </source>
</reference>